<protein>
    <submittedName>
        <fullName evidence="2">Uncharacterized protein</fullName>
    </submittedName>
</protein>
<accession>A0A4R3NH13</accession>
<feature type="region of interest" description="Disordered" evidence="1">
    <location>
        <begin position="1"/>
        <end position="23"/>
    </location>
</feature>
<dbReference type="RefSeq" id="WP_132313777.1">
    <property type="nucleotide sequence ID" value="NZ_SMAR01000036.1"/>
</dbReference>
<name>A0A4R3NH13_9HYPH</name>
<feature type="compositionally biased region" description="Basic and acidic residues" evidence="1">
    <location>
        <begin position="55"/>
        <end position="66"/>
    </location>
</feature>
<keyword evidence="3" id="KW-1185">Reference proteome</keyword>
<dbReference type="OrthoDB" id="8087525at2"/>
<evidence type="ECO:0000313" key="3">
    <source>
        <dbReference type="Proteomes" id="UP000295097"/>
    </source>
</evidence>
<reference evidence="2 3" key="1">
    <citation type="submission" date="2019-03" db="EMBL/GenBank/DDBJ databases">
        <title>Freshwater and sediment microbial communities from various areas in North America, analyzing microbe dynamics in response to fracking.</title>
        <authorList>
            <person name="Lamendella R."/>
        </authorList>
    </citation>
    <scope>NUCLEOTIDE SEQUENCE [LARGE SCALE GENOMIC DNA]</scope>
    <source>
        <strain evidence="2 3">175.2</strain>
    </source>
</reference>
<dbReference type="Proteomes" id="UP000295097">
    <property type="component" value="Unassembled WGS sequence"/>
</dbReference>
<gene>
    <name evidence="2" type="ORF">EDC90_10362</name>
</gene>
<evidence type="ECO:0000313" key="2">
    <source>
        <dbReference type="EMBL" id="TCT33012.1"/>
    </source>
</evidence>
<dbReference type="EMBL" id="SMAR01000036">
    <property type="protein sequence ID" value="TCT33012.1"/>
    <property type="molecule type" value="Genomic_DNA"/>
</dbReference>
<feature type="region of interest" description="Disordered" evidence="1">
    <location>
        <begin position="55"/>
        <end position="82"/>
    </location>
</feature>
<dbReference type="AlphaFoldDB" id="A0A4R3NH13"/>
<evidence type="ECO:0000256" key="1">
    <source>
        <dbReference type="SAM" id="MobiDB-lite"/>
    </source>
</evidence>
<feature type="compositionally biased region" description="Basic residues" evidence="1">
    <location>
        <begin position="67"/>
        <end position="82"/>
    </location>
</feature>
<comment type="caution">
    <text evidence="2">The sequence shown here is derived from an EMBL/GenBank/DDBJ whole genome shotgun (WGS) entry which is preliminary data.</text>
</comment>
<proteinExistence type="predicted"/>
<organism evidence="2 3">
    <name type="scientific">Martelella mediterranea</name>
    <dbReference type="NCBI Taxonomy" id="293089"/>
    <lineage>
        <taxon>Bacteria</taxon>
        <taxon>Pseudomonadati</taxon>
        <taxon>Pseudomonadota</taxon>
        <taxon>Alphaproteobacteria</taxon>
        <taxon>Hyphomicrobiales</taxon>
        <taxon>Aurantimonadaceae</taxon>
        <taxon>Martelella</taxon>
    </lineage>
</organism>
<sequence length="82" mass="9267">MTTTLTKDNLFKPAPSRAETKADITDRSARAIIEKETGDLKNKTERLRLARLEMEAQQKTKGPEAKPRRKKVAALRRGKSSM</sequence>